<evidence type="ECO:0000313" key="3">
    <source>
        <dbReference type="Proteomes" id="UP000076078"/>
    </source>
</evidence>
<keyword evidence="3" id="KW-1185">Reference proteome</keyword>
<reference evidence="2 3" key="1">
    <citation type="submission" date="2015-12" db="EMBL/GenBank/DDBJ databases">
        <title>Dictyostelia acquired genes for synthesis and detection of signals that induce cell-type specialization by lateral gene transfer from prokaryotes.</title>
        <authorList>
            <person name="Gloeckner G."/>
            <person name="Schaap P."/>
        </authorList>
    </citation>
    <scope>NUCLEOTIDE SEQUENCE [LARGE SCALE GENOMIC DNA]</scope>
    <source>
        <strain evidence="2 3">TK</strain>
    </source>
</reference>
<dbReference type="PANTHER" id="PTHR35190">
    <property type="entry name" value="PROTEIN DCD1B"/>
    <property type="match status" value="1"/>
</dbReference>
<dbReference type="Gene3D" id="3.60.60.10">
    <property type="entry name" value="Penicillin V Acylase, Chain A"/>
    <property type="match status" value="1"/>
</dbReference>
<dbReference type="InParanoid" id="A0A151ZBN7"/>
<dbReference type="EMBL" id="LODT01000035">
    <property type="protein sequence ID" value="KYQ91363.1"/>
    <property type="molecule type" value="Genomic_DNA"/>
</dbReference>
<dbReference type="AlphaFoldDB" id="A0A151ZBN7"/>
<sequence length="433" mass="48675">MFRNKIILFVVSFALICGQVYSQCSGGLPQYPVFNEQATLLNTTSNGKLYVVGPSNNTVNVVQLYGTPYEMGYAQGTLLKSQVNEIYDNFFNYITVMVNELIEKYADYLPLELVDVIEKFGVKAALDLTADATKKYTPSRFFEEMQGLADGAGLEYKTVLQVHMFPELIKAACSMVGAYNSATVNGGLLQLRALDFGLDPWNPLRLHPIVSVYHPTEGGHTFSVLTWAGFIGSLSGYSGHMGICEKYWFHYNGTASREGFPWHFLLRDILQYDSSINEALNRIYNNERTCSIFVGLGSNSTNTFEAVEYSHQVVRVFDDQTPFPAYEPQPPAHPNIQDVVYIDKYTQPSNNPCLASVLQKNLGQIDIQTLIDVTSLLETGDLHIGIYDFTYNQMYVSVASQDNWPPPANYSPTPAYARQFIQVDLEYFFNESQ</sequence>
<name>A0A151ZBN7_TIELA</name>
<dbReference type="OMA" id="GICEKYW"/>
<dbReference type="NCBIfam" id="NF040521">
    <property type="entry name" value="C45_proenzyme"/>
    <property type="match status" value="1"/>
</dbReference>
<protein>
    <submittedName>
        <fullName evidence="2">Acid ceramidase-like protein</fullName>
    </submittedName>
</protein>
<dbReference type="InterPro" id="IPR047794">
    <property type="entry name" value="C45_proenzyme-like"/>
</dbReference>
<dbReference type="FunCoup" id="A0A151ZBN7">
    <property type="interactions" value="1"/>
</dbReference>
<gene>
    <name evidence="2" type="ORF">DLAC_08316</name>
</gene>
<accession>A0A151ZBN7</accession>
<evidence type="ECO:0000256" key="1">
    <source>
        <dbReference type="SAM" id="SignalP"/>
    </source>
</evidence>
<keyword evidence="1" id="KW-0732">Signal</keyword>
<proteinExistence type="predicted"/>
<dbReference type="PANTHER" id="PTHR35190:SF3">
    <property type="entry name" value="PROTEIN DCD1A"/>
    <property type="match status" value="1"/>
</dbReference>
<comment type="caution">
    <text evidence="2">The sequence shown here is derived from an EMBL/GenBank/DDBJ whole genome shotgun (WGS) entry which is preliminary data.</text>
</comment>
<evidence type="ECO:0000313" key="2">
    <source>
        <dbReference type="EMBL" id="KYQ91363.1"/>
    </source>
</evidence>
<dbReference type="OrthoDB" id="189997at2759"/>
<organism evidence="2 3">
    <name type="scientific">Tieghemostelium lacteum</name>
    <name type="common">Slime mold</name>
    <name type="synonym">Dictyostelium lacteum</name>
    <dbReference type="NCBI Taxonomy" id="361077"/>
    <lineage>
        <taxon>Eukaryota</taxon>
        <taxon>Amoebozoa</taxon>
        <taxon>Evosea</taxon>
        <taxon>Eumycetozoa</taxon>
        <taxon>Dictyostelia</taxon>
        <taxon>Dictyosteliales</taxon>
        <taxon>Raperosteliaceae</taxon>
        <taxon>Tieghemostelium</taxon>
    </lineage>
</organism>
<feature type="signal peptide" evidence="1">
    <location>
        <begin position="1"/>
        <end position="22"/>
    </location>
</feature>
<feature type="chain" id="PRO_5007593100" evidence="1">
    <location>
        <begin position="23"/>
        <end position="433"/>
    </location>
</feature>
<dbReference type="InterPro" id="IPR047803">
    <property type="entry name" value="DCD1A/B-like"/>
</dbReference>
<dbReference type="Proteomes" id="UP000076078">
    <property type="component" value="Unassembled WGS sequence"/>
</dbReference>